<keyword evidence="3" id="KW-1185">Reference proteome</keyword>
<sequence>MVKNKSDRVWKTIDDVNATLDALSLINRGQPTSSGLNAVLNTITNTNLNDTSAIIEARSHNGQGNNKEEESISSGCYMLGRGKFIKELTKQRAPCDKDMALQAELDMKPVIKIFFLKRSLLLFQQMFPHGFSNEVIEKRWCPRDKVDEDQFEDADLKELIEIESKIGFAPQSLFLQEEIDIRSCSPPLSLEADVTKSTSNSSSPLAHQQLGIVTIPLDCGTSLNELEFSTGSDSEQRRSSSLAGSDVGEEKLPIQSPLPLLRPTTKKCRNALLNSIYRMERLDKERKEISQSIVLKTPSDFLNFSTCNNVHSVSTSDHNNSFSYSSRLEDQQRVKSNRRVDSDSFVYDEDDFPAL</sequence>
<reference evidence="2" key="1">
    <citation type="submission" date="2015-05" db="UniProtKB">
        <authorList>
            <consortium name="EnsemblMetazoa"/>
        </authorList>
    </citation>
    <scope>IDENTIFICATION</scope>
</reference>
<feature type="region of interest" description="Disordered" evidence="1">
    <location>
        <begin position="314"/>
        <end position="336"/>
    </location>
</feature>
<dbReference type="Proteomes" id="UP000015103">
    <property type="component" value="Unassembled WGS sequence"/>
</dbReference>
<accession>T1I7D0</accession>
<dbReference type="InParanoid" id="T1I7D0"/>
<feature type="compositionally biased region" description="Basic and acidic residues" evidence="1">
    <location>
        <begin position="327"/>
        <end position="336"/>
    </location>
</feature>
<feature type="compositionally biased region" description="Polar residues" evidence="1">
    <location>
        <begin position="314"/>
        <end position="326"/>
    </location>
</feature>
<dbReference type="VEuPathDB" id="VectorBase:RPRC012202"/>
<feature type="region of interest" description="Disordered" evidence="1">
    <location>
        <begin position="226"/>
        <end position="261"/>
    </location>
</feature>
<evidence type="ECO:0000256" key="1">
    <source>
        <dbReference type="SAM" id="MobiDB-lite"/>
    </source>
</evidence>
<organism evidence="2 3">
    <name type="scientific">Rhodnius prolixus</name>
    <name type="common">Triatomid bug</name>
    <dbReference type="NCBI Taxonomy" id="13249"/>
    <lineage>
        <taxon>Eukaryota</taxon>
        <taxon>Metazoa</taxon>
        <taxon>Ecdysozoa</taxon>
        <taxon>Arthropoda</taxon>
        <taxon>Hexapoda</taxon>
        <taxon>Insecta</taxon>
        <taxon>Pterygota</taxon>
        <taxon>Neoptera</taxon>
        <taxon>Paraneoptera</taxon>
        <taxon>Hemiptera</taxon>
        <taxon>Heteroptera</taxon>
        <taxon>Panheteroptera</taxon>
        <taxon>Cimicomorpha</taxon>
        <taxon>Reduviidae</taxon>
        <taxon>Triatominae</taxon>
        <taxon>Rhodnius</taxon>
    </lineage>
</organism>
<dbReference type="AlphaFoldDB" id="T1I7D0"/>
<dbReference type="EMBL" id="ACPB03002264">
    <property type="status" value="NOT_ANNOTATED_CDS"/>
    <property type="molecule type" value="Genomic_DNA"/>
</dbReference>
<proteinExistence type="predicted"/>
<dbReference type="HOGENOM" id="CLU_781472_0_0_1"/>
<protein>
    <submittedName>
        <fullName evidence="2">Uncharacterized protein</fullName>
    </submittedName>
</protein>
<evidence type="ECO:0000313" key="3">
    <source>
        <dbReference type="Proteomes" id="UP000015103"/>
    </source>
</evidence>
<dbReference type="EnsemblMetazoa" id="RPRC012202-RA">
    <property type="protein sequence ID" value="RPRC012202-PA"/>
    <property type="gene ID" value="RPRC012202"/>
</dbReference>
<feature type="compositionally biased region" description="Polar residues" evidence="1">
    <location>
        <begin position="226"/>
        <end position="243"/>
    </location>
</feature>
<evidence type="ECO:0000313" key="2">
    <source>
        <dbReference type="EnsemblMetazoa" id="RPRC012202-PA"/>
    </source>
</evidence>
<name>T1I7D0_RHOPR</name>